<evidence type="ECO:0000313" key="1">
    <source>
        <dbReference type="EMBL" id="TMQ51225.1"/>
    </source>
</evidence>
<organism evidence="1 2">
    <name type="scientific">Eiseniibacteriota bacterium</name>
    <dbReference type="NCBI Taxonomy" id="2212470"/>
    <lineage>
        <taxon>Bacteria</taxon>
        <taxon>Candidatus Eiseniibacteriota</taxon>
    </lineage>
</organism>
<sequence length="187" mass="20999">MSRIPVFGDRDSVPRRLAGLIFLDAVIYPDARFGVGFRYAGPGHLKADTYLYDLGVPDVPDRLDAPQVLEWFSAARNEVTTLARQGKYLDLEIRDDATALYIPEDATTPLCLCTRFSYRQAAGSGIDFNGKRVSHLALRTDRGYINKIRYTYPDTDEFRETGQAGFILFLSEWTSAVQDFGEAPSRS</sequence>
<name>A0A538SIN7_UNCEI</name>
<dbReference type="EMBL" id="VBOT01000077">
    <property type="protein sequence ID" value="TMQ51225.1"/>
    <property type="molecule type" value="Genomic_DNA"/>
</dbReference>
<proteinExistence type="predicted"/>
<comment type="caution">
    <text evidence="1">The sequence shown here is derived from an EMBL/GenBank/DDBJ whole genome shotgun (WGS) entry which is preliminary data.</text>
</comment>
<protein>
    <submittedName>
        <fullName evidence="1">Uncharacterized protein</fullName>
    </submittedName>
</protein>
<accession>A0A538SIN7</accession>
<dbReference type="Proteomes" id="UP000320184">
    <property type="component" value="Unassembled WGS sequence"/>
</dbReference>
<gene>
    <name evidence="1" type="ORF">E6K73_06325</name>
</gene>
<reference evidence="1 2" key="1">
    <citation type="journal article" date="2019" name="Nat. Microbiol.">
        <title>Mediterranean grassland soil C-N compound turnover is dependent on rainfall and depth, and is mediated by genomically divergent microorganisms.</title>
        <authorList>
            <person name="Diamond S."/>
            <person name="Andeer P.F."/>
            <person name="Li Z."/>
            <person name="Crits-Christoph A."/>
            <person name="Burstein D."/>
            <person name="Anantharaman K."/>
            <person name="Lane K.R."/>
            <person name="Thomas B.C."/>
            <person name="Pan C."/>
            <person name="Northen T.R."/>
            <person name="Banfield J.F."/>
        </authorList>
    </citation>
    <scope>NUCLEOTIDE SEQUENCE [LARGE SCALE GENOMIC DNA]</scope>
    <source>
        <strain evidence="1">WS_3</strain>
    </source>
</reference>
<evidence type="ECO:0000313" key="2">
    <source>
        <dbReference type="Proteomes" id="UP000320184"/>
    </source>
</evidence>
<dbReference type="AlphaFoldDB" id="A0A538SIN7"/>